<dbReference type="InterPro" id="IPR001606">
    <property type="entry name" value="ARID_dom"/>
</dbReference>
<dbReference type="OrthoDB" id="10044343at2759"/>
<proteinExistence type="predicted"/>
<evidence type="ECO:0000259" key="4">
    <source>
        <dbReference type="PROSITE" id="PS51011"/>
    </source>
</evidence>
<dbReference type="Pfam" id="PF01388">
    <property type="entry name" value="ARID"/>
    <property type="match status" value="1"/>
</dbReference>
<feature type="domain" description="ARID" evidence="4">
    <location>
        <begin position="618"/>
        <end position="722"/>
    </location>
</feature>
<dbReference type="GO" id="GO:0008270">
    <property type="term" value="F:zinc ion binding"/>
    <property type="evidence" value="ECO:0007669"/>
    <property type="project" value="UniProtKB-KW"/>
</dbReference>
<sequence>MMMRSQAAHKSGKYAHTLLATYCGKKRGFECDSIAVNLSKQGEQGDTSGSARNFSDFVTAGELEVHILETPNKAEFKQRFEALEPDIVFFVGECVDGTDEIGSLELADGLLSTDALATLFSEKLPELVCLETCAASKLGDALRNKGVPVVVYWKGPITRLWVAQFRQALLAVLRSSSGQIWSACQLAKKAFRFQRGIAKAQCNLESSSKGTSMSPVILGNAPPKMPEAPRIKDSAEIEGSPSMLLKVQIYDEDVDVPLLIAAETHGQDNSVFGALEDGLNALLMVEVTGMRLLHRVSASSQPSNVPPLARGVITMRCDLCTTASARISLLVAGSTQTCFDDQMLEYSIKKELLEQNKLVTSLMGPSESPITDVRRSASVASGANVMEVRFRSPSWAVQVLRQLAREVCFRSLVSLGIAGIQGFPVAAFLTEDADRFHALRSSSRKIFARETENHHNTAHIDHLPPWFSPPVPSRKRRRVDTFGADHKKPYSDEGTSCPDIGTDFSSPEMLKSNCTATCSSLAAMKPVPHVRLNRDMPYAGAVLAGAHNTWSMKVSLPNGTGVRLPRPNSNSGAHVPTSAATPTPHKGQNVRAPSPVQLSSLNPIPMKKHGCNRRPMHECSEEEFRKDVMQFLISRGHGRLVPSTDVATFPDAVLNGKRLDLYNLYREVVSRGGFHVGNGINWKGQVFSKMHNHTIINKMTGVGNTLKKHYETYLLEYELAHDDVDGECCILCHSSAAGDWVNCGICGEWAHYGCDKRNGLGAFKEYAKTDGLEYICPRCSVASGRSSSGRKRAKVSANGFSRSLEPLPRTAQA</sequence>
<dbReference type="SMART" id="SM00501">
    <property type="entry name" value="BRIGHT"/>
    <property type="match status" value="1"/>
</dbReference>
<feature type="region of interest" description="Disordered" evidence="3">
    <location>
        <begin position="782"/>
        <end position="813"/>
    </location>
</feature>
<dbReference type="Proteomes" id="UP000886520">
    <property type="component" value="Chromosome 1"/>
</dbReference>
<gene>
    <name evidence="5" type="ORF">GOP47_0000247</name>
</gene>
<keyword evidence="2" id="KW-0862">Zinc</keyword>
<keyword evidence="1" id="KW-0479">Metal-binding</keyword>
<dbReference type="PANTHER" id="PTHR46694:SF1">
    <property type="entry name" value="AT-RICH INTERACTIVE DOMAIN-CONTAINING PROTEIN 4"/>
    <property type="match status" value="1"/>
</dbReference>
<dbReference type="Gene3D" id="1.10.150.60">
    <property type="entry name" value="ARID DNA-binding domain"/>
    <property type="match status" value="1"/>
</dbReference>
<dbReference type="PANTHER" id="PTHR46694">
    <property type="entry name" value="AT-RICH INTERACTIVE DOMAIN-CONTAINING PROTEIN 4"/>
    <property type="match status" value="1"/>
</dbReference>
<keyword evidence="1" id="KW-0863">Zinc-finger</keyword>
<dbReference type="InterPro" id="IPR036431">
    <property type="entry name" value="ARID_dom_sf"/>
</dbReference>
<protein>
    <recommendedName>
        <fullName evidence="4">ARID domain-containing protein</fullName>
    </recommendedName>
</protein>
<reference evidence="5" key="1">
    <citation type="submission" date="2021-01" db="EMBL/GenBank/DDBJ databases">
        <title>Adiantum capillus-veneris genome.</title>
        <authorList>
            <person name="Fang Y."/>
            <person name="Liao Q."/>
        </authorList>
    </citation>
    <scope>NUCLEOTIDE SEQUENCE</scope>
    <source>
        <strain evidence="5">H3</strain>
        <tissue evidence="5">Leaf</tissue>
    </source>
</reference>
<evidence type="ECO:0000313" key="5">
    <source>
        <dbReference type="EMBL" id="KAI5084078.1"/>
    </source>
</evidence>
<keyword evidence="6" id="KW-1185">Reference proteome</keyword>
<dbReference type="InterPro" id="IPR042293">
    <property type="entry name" value="ARID4"/>
</dbReference>
<dbReference type="CDD" id="cd15615">
    <property type="entry name" value="PHD_ARID4_like"/>
    <property type="match status" value="1"/>
</dbReference>
<comment type="caution">
    <text evidence="5">The sequence shown here is derived from an EMBL/GenBank/DDBJ whole genome shotgun (WGS) entry which is preliminary data.</text>
</comment>
<evidence type="ECO:0000256" key="1">
    <source>
        <dbReference type="ARBA" id="ARBA00022771"/>
    </source>
</evidence>
<dbReference type="PROSITE" id="PS51011">
    <property type="entry name" value="ARID"/>
    <property type="match status" value="1"/>
</dbReference>
<dbReference type="SUPFAM" id="SSF46774">
    <property type="entry name" value="ARID-like"/>
    <property type="match status" value="1"/>
</dbReference>
<evidence type="ECO:0000256" key="2">
    <source>
        <dbReference type="ARBA" id="ARBA00022833"/>
    </source>
</evidence>
<dbReference type="InterPro" id="IPR011011">
    <property type="entry name" value="Znf_FYVE_PHD"/>
</dbReference>
<dbReference type="CDD" id="cd16100">
    <property type="entry name" value="ARID"/>
    <property type="match status" value="1"/>
</dbReference>
<evidence type="ECO:0000256" key="3">
    <source>
        <dbReference type="SAM" id="MobiDB-lite"/>
    </source>
</evidence>
<dbReference type="InterPro" id="IPR013083">
    <property type="entry name" value="Znf_RING/FYVE/PHD"/>
</dbReference>
<accession>A0A9D4VEL9</accession>
<dbReference type="Gene3D" id="3.30.40.10">
    <property type="entry name" value="Zinc/RING finger domain, C3HC4 (zinc finger)"/>
    <property type="match status" value="1"/>
</dbReference>
<dbReference type="SMART" id="SM01014">
    <property type="entry name" value="ARID"/>
    <property type="match status" value="1"/>
</dbReference>
<organism evidence="5 6">
    <name type="scientific">Adiantum capillus-veneris</name>
    <name type="common">Maidenhair fern</name>
    <dbReference type="NCBI Taxonomy" id="13818"/>
    <lineage>
        <taxon>Eukaryota</taxon>
        <taxon>Viridiplantae</taxon>
        <taxon>Streptophyta</taxon>
        <taxon>Embryophyta</taxon>
        <taxon>Tracheophyta</taxon>
        <taxon>Polypodiopsida</taxon>
        <taxon>Polypodiidae</taxon>
        <taxon>Polypodiales</taxon>
        <taxon>Pteridineae</taxon>
        <taxon>Pteridaceae</taxon>
        <taxon>Vittarioideae</taxon>
        <taxon>Adiantum</taxon>
    </lineage>
</organism>
<dbReference type="SUPFAM" id="SSF57903">
    <property type="entry name" value="FYVE/PHD zinc finger"/>
    <property type="match status" value="1"/>
</dbReference>
<dbReference type="GO" id="GO:0003677">
    <property type="term" value="F:DNA binding"/>
    <property type="evidence" value="ECO:0007669"/>
    <property type="project" value="InterPro"/>
</dbReference>
<dbReference type="EMBL" id="JABFUD020000001">
    <property type="protein sequence ID" value="KAI5084078.1"/>
    <property type="molecule type" value="Genomic_DNA"/>
</dbReference>
<evidence type="ECO:0000313" key="6">
    <source>
        <dbReference type="Proteomes" id="UP000886520"/>
    </source>
</evidence>
<feature type="region of interest" description="Disordered" evidence="3">
    <location>
        <begin position="563"/>
        <end position="614"/>
    </location>
</feature>
<name>A0A9D4VEL9_ADICA</name>
<dbReference type="AlphaFoldDB" id="A0A9D4VEL9"/>